<organism evidence="1 2">
    <name type="scientific">Microseira wollei NIES-4236</name>
    <dbReference type="NCBI Taxonomy" id="2530354"/>
    <lineage>
        <taxon>Bacteria</taxon>
        <taxon>Bacillati</taxon>
        <taxon>Cyanobacteriota</taxon>
        <taxon>Cyanophyceae</taxon>
        <taxon>Oscillatoriophycideae</taxon>
        <taxon>Aerosakkonematales</taxon>
        <taxon>Aerosakkonemataceae</taxon>
        <taxon>Microseira</taxon>
    </lineage>
</organism>
<keyword evidence="2" id="KW-1185">Reference proteome</keyword>
<comment type="caution">
    <text evidence="1">The sequence shown here is derived from an EMBL/GenBank/DDBJ whole genome shotgun (WGS) entry which is preliminary data.</text>
</comment>
<name>A0AAV3XGI4_9CYAN</name>
<accession>A0AAV3XGI4</accession>
<dbReference type="EMBL" id="BLAY01000047">
    <property type="protein sequence ID" value="GET38577.1"/>
    <property type="molecule type" value="Genomic_DNA"/>
</dbReference>
<reference evidence="1" key="1">
    <citation type="submission" date="2019-10" db="EMBL/GenBank/DDBJ databases">
        <title>Draft genome sequece of Microseira wollei NIES-4236.</title>
        <authorList>
            <person name="Yamaguchi H."/>
            <person name="Suzuki S."/>
            <person name="Kawachi M."/>
        </authorList>
    </citation>
    <scope>NUCLEOTIDE SEQUENCE</scope>
    <source>
        <strain evidence="1">NIES-4236</strain>
    </source>
</reference>
<proteinExistence type="predicted"/>
<gene>
    <name evidence="1" type="ORF">MiSe_33350</name>
</gene>
<sequence>MQKVTFSENATTAILAFSETRFRPIFFRETGFLYVRRHRDRINTGRVYIVGLFEPLIVCKTRPYINLIQSEISNLKSDIPLFNLCPES</sequence>
<dbReference type="RefSeq" id="WP_226582431.1">
    <property type="nucleotide sequence ID" value="NZ_BLAY01000047.1"/>
</dbReference>
<evidence type="ECO:0000313" key="2">
    <source>
        <dbReference type="Proteomes" id="UP001050975"/>
    </source>
</evidence>
<protein>
    <submittedName>
        <fullName evidence="1">Uncharacterized protein</fullName>
    </submittedName>
</protein>
<dbReference type="AlphaFoldDB" id="A0AAV3XGI4"/>
<dbReference type="Proteomes" id="UP001050975">
    <property type="component" value="Unassembled WGS sequence"/>
</dbReference>
<evidence type="ECO:0000313" key="1">
    <source>
        <dbReference type="EMBL" id="GET38577.1"/>
    </source>
</evidence>